<keyword evidence="1" id="KW-0732">Signal</keyword>
<reference evidence="2 3" key="1">
    <citation type="submission" date="2020-08" db="EMBL/GenBank/DDBJ databases">
        <authorList>
            <person name="Xu S."/>
            <person name="Li A."/>
        </authorList>
    </citation>
    <scope>NUCLEOTIDE SEQUENCE [LARGE SCALE GENOMIC DNA]</scope>
    <source>
        <strain evidence="2 3">119BY6-57</strain>
    </source>
</reference>
<accession>A0A7W3TL00</accession>
<organism evidence="2 3">
    <name type="scientific">Marilutibacter spongiae</name>
    <dbReference type="NCBI Taxonomy" id="2025720"/>
    <lineage>
        <taxon>Bacteria</taxon>
        <taxon>Pseudomonadati</taxon>
        <taxon>Pseudomonadota</taxon>
        <taxon>Gammaproteobacteria</taxon>
        <taxon>Lysobacterales</taxon>
        <taxon>Lysobacteraceae</taxon>
        <taxon>Marilutibacter</taxon>
    </lineage>
</organism>
<comment type="caution">
    <text evidence="2">The sequence shown here is derived from an EMBL/GenBank/DDBJ whole genome shotgun (WGS) entry which is preliminary data.</text>
</comment>
<evidence type="ECO:0000256" key="1">
    <source>
        <dbReference type="SAM" id="SignalP"/>
    </source>
</evidence>
<feature type="signal peptide" evidence="1">
    <location>
        <begin position="1"/>
        <end position="22"/>
    </location>
</feature>
<keyword evidence="3" id="KW-1185">Reference proteome</keyword>
<dbReference type="Pfam" id="PF10670">
    <property type="entry name" value="DUF4198"/>
    <property type="match status" value="1"/>
</dbReference>
<dbReference type="RefSeq" id="WP_182686128.1">
    <property type="nucleotide sequence ID" value="NZ_JACHTF010000006.1"/>
</dbReference>
<protein>
    <submittedName>
        <fullName evidence="2">DUF4198 domain-containing protein</fullName>
    </submittedName>
</protein>
<dbReference type="Proteomes" id="UP000523196">
    <property type="component" value="Unassembled WGS sequence"/>
</dbReference>
<sequence length="269" mass="29041">MKLHHIALAVALTLGIAPTAFAHKAWLQPSQTVFSEKGAWMTVDAAVSNDLFYFNHVPLALERLQVTAPDGSRVSPQNASTGKLRSVFDLELAQEGTYRLAMVNQGMFASYVLDGENKRWRGSAADFKTALPARATQVRASESAGRVETFVTVGAPTTAVFKPTGQGLELAPVTHPNDLYAGEAAQFQLLLDGEPAAGLEIEIVPGATRYRDQQDTITLTTDAEGKFSVTWPTAGMYWMETSHSDDKTSLPGAGERRASYVATLEVLPL</sequence>
<dbReference type="AlphaFoldDB" id="A0A7W3TL00"/>
<dbReference type="EMBL" id="JACHTF010000006">
    <property type="protein sequence ID" value="MBB1060275.1"/>
    <property type="molecule type" value="Genomic_DNA"/>
</dbReference>
<feature type="chain" id="PRO_5030903107" evidence="1">
    <location>
        <begin position="23"/>
        <end position="269"/>
    </location>
</feature>
<gene>
    <name evidence="2" type="ORF">H4F98_06765</name>
</gene>
<name>A0A7W3TL00_9GAMM</name>
<proteinExistence type="predicted"/>
<evidence type="ECO:0000313" key="3">
    <source>
        <dbReference type="Proteomes" id="UP000523196"/>
    </source>
</evidence>
<dbReference type="InterPro" id="IPR019613">
    <property type="entry name" value="DUF4198"/>
</dbReference>
<evidence type="ECO:0000313" key="2">
    <source>
        <dbReference type="EMBL" id="MBB1060275.1"/>
    </source>
</evidence>